<reference evidence="2" key="1">
    <citation type="submission" date="2021-11" db="EMBL/GenBank/DDBJ databases">
        <authorList>
            <person name="Islam A."/>
            <person name="Islam S."/>
            <person name="Flora M.S."/>
            <person name="Rahman M."/>
            <person name="Ziaur R.M."/>
            <person name="Epstein J.H."/>
            <person name="Hassan M."/>
            <person name="Klassen M."/>
            <person name="Woodard K."/>
            <person name="Webb A."/>
            <person name="Webby R.J."/>
            <person name="El Zowalaty M.E."/>
        </authorList>
    </citation>
    <scope>NUCLEOTIDE SEQUENCE</scope>
    <source>
        <strain evidence="2">Pbs3</strain>
    </source>
</reference>
<accession>A0AAU9KL03</accession>
<dbReference type="EMBL" id="CAKKTJ010000090">
    <property type="protein sequence ID" value="CAH0473990.1"/>
    <property type="molecule type" value="Genomic_DNA"/>
</dbReference>
<organism evidence="2 3">
    <name type="scientific">Peronospora belbahrii</name>
    <dbReference type="NCBI Taxonomy" id="622444"/>
    <lineage>
        <taxon>Eukaryota</taxon>
        <taxon>Sar</taxon>
        <taxon>Stramenopiles</taxon>
        <taxon>Oomycota</taxon>
        <taxon>Peronosporomycetes</taxon>
        <taxon>Peronosporales</taxon>
        <taxon>Peronosporaceae</taxon>
        <taxon>Peronospora</taxon>
    </lineage>
</organism>
<proteinExistence type="predicted"/>
<protein>
    <recommendedName>
        <fullName evidence="1">Retroviral polymerase SH3-like domain-containing protein</fullName>
    </recommendedName>
</protein>
<name>A0AAU9KL03_9STRA</name>
<dbReference type="InterPro" id="IPR057670">
    <property type="entry name" value="SH3_retrovirus"/>
</dbReference>
<evidence type="ECO:0000313" key="2">
    <source>
        <dbReference type="EMBL" id="CAH0473990.1"/>
    </source>
</evidence>
<evidence type="ECO:0000313" key="3">
    <source>
        <dbReference type="Proteomes" id="UP001160483"/>
    </source>
</evidence>
<gene>
    <name evidence="2" type="ORF">PBS003_LOCUS860</name>
</gene>
<sequence>MALSMIYATRSAFAVMKCASSQPASASDKRASPMEILTKRAPDLGVLYTLCSFYRNPRKNSLEKRSQVGVIIGRSDVTKGYRYVLQKENKVVATQHVKDIETLSDDQNIQLQRELDFEDQVDGTVSTCSGEAVLIDSRCTERAQYIVYERDPKNCGEAMRSSKREGLETAMREEIEALEEIRFGGWSSEVSAVMHCTPNGYIKRRPMRTAISSGSRLNLLHSEMSKLLQHGLVPAKHGDIPNAYVKADKESHLEIFSQIPQSMDIDEATMKDLGVSSKNDSICRNHAGCPVTSLRSN</sequence>
<evidence type="ECO:0000259" key="1">
    <source>
        <dbReference type="Pfam" id="PF25597"/>
    </source>
</evidence>
<dbReference type="Proteomes" id="UP001160483">
    <property type="component" value="Unassembled WGS sequence"/>
</dbReference>
<dbReference type="Pfam" id="PF25597">
    <property type="entry name" value="SH3_retrovirus"/>
    <property type="match status" value="1"/>
</dbReference>
<dbReference type="AlphaFoldDB" id="A0AAU9KL03"/>
<feature type="domain" description="Retroviral polymerase SH3-like" evidence="1">
    <location>
        <begin position="54"/>
        <end position="107"/>
    </location>
</feature>
<comment type="caution">
    <text evidence="2">The sequence shown here is derived from an EMBL/GenBank/DDBJ whole genome shotgun (WGS) entry which is preliminary data.</text>
</comment>